<reference evidence="3 4" key="1">
    <citation type="submission" date="2024-04" db="EMBL/GenBank/DDBJ databases">
        <authorList>
            <person name="Fracassetti M."/>
        </authorList>
    </citation>
    <scope>NUCLEOTIDE SEQUENCE [LARGE SCALE GENOMIC DNA]</scope>
</reference>
<evidence type="ECO:0000256" key="1">
    <source>
        <dbReference type="SAM" id="MobiDB-lite"/>
    </source>
</evidence>
<evidence type="ECO:0000313" key="4">
    <source>
        <dbReference type="Proteomes" id="UP001497516"/>
    </source>
</evidence>
<dbReference type="AlphaFoldDB" id="A0AAV2CK64"/>
<dbReference type="EMBL" id="OZ034813">
    <property type="protein sequence ID" value="CAL1356827.1"/>
    <property type="molecule type" value="Genomic_DNA"/>
</dbReference>
<dbReference type="Proteomes" id="UP001497516">
    <property type="component" value="Chromosome 1"/>
</dbReference>
<accession>A0AAV2CK64</accession>
<feature type="chain" id="PRO_5043685135" description="Secreted protein" evidence="2">
    <location>
        <begin position="16"/>
        <end position="91"/>
    </location>
</feature>
<gene>
    <name evidence="3" type="ORF">LTRI10_LOCUS4500</name>
</gene>
<keyword evidence="4" id="KW-1185">Reference proteome</keyword>
<name>A0AAV2CK64_9ROSI</name>
<protein>
    <recommendedName>
        <fullName evidence="5">Secreted protein</fullName>
    </recommendedName>
</protein>
<feature type="region of interest" description="Disordered" evidence="1">
    <location>
        <begin position="50"/>
        <end position="73"/>
    </location>
</feature>
<dbReference type="PROSITE" id="PS51257">
    <property type="entry name" value="PROKAR_LIPOPROTEIN"/>
    <property type="match status" value="1"/>
</dbReference>
<proteinExistence type="predicted"/>
<evidence type="ECO:0000256" key="2">
    <source>
        <dbReference type="SAM" id="SignalP"/>
    </source>
</evidence>
<sequence length="91" mass="9626">MKKALSLVFLCPTVAFSCFAVAGHFLSCITHHAMGSCSTLAIISSSPTSCGVVSNHASLPPPSPPPHRKCRVDPRDLQRTNSCSFSDVHSS</sequence>
<evidence type="ECO:0000313" key="3">
    <source>
        <dbReference type="EMBL" id="CAL1356827.1"/>
    </source>
</evidence>
<organism evidence="3 4">
    <name type="scientific">Linum trigynum</name>
    <dbReference type="NCBI Taxonomy" id="586398"/>
    <lineage>
        <taxon>Eukaryota</taxon>
        <taxon>Viridiplantae</taxon>
        <taxon>Streptophyta</taxon>
        <taxon>Embryophyta</taxon>
        <taxon>Tracheophyta</taxon>
        <taxon>Spermatophyta</taxon>
        <taxon>Magnoliopsida</taxon>
        <taxon>eudicotyledons</taxon>
        <taxon>Gunneridae</taxon>
        <taxon>Pentapetalae</taxon>
        <taxon>rosids</taxon>
        <taxon>fabids</taxon>
        <taxon>Malpighiales</taxon>
        <taxon>Linaceae</taxon>
        <taxon>Linum</taxon>
    </lineage>
</organism>
<keyword evidence="2" id="KW-0732">Signal</keyword>
<evidence type="ECO:0008006" key="5">
    <source>
        <dbReference type="Google" id="ProtNLM"/>
    </source>
</evidence>
<feature type="signal peptide" evidence="2">
    <location>
        <begin position="1"/>
        <end position="15"/>
    </location>
</feature>